<protein>
    <submittedName>
        <fullName evidence="1">Uncharacterized protein</fullName>
    </submittedName>
</protein>
<evidence type="ECO:0000313" key="1">
    <source>
        <dbReference type="EMBL" id="CCO19892.1"/>
    </source>
</evidence>
<dbReference type="AlphaFoldDB" id="K8ENV5"/>
<dbReference type="Gene3D" id="2.60.120.1040">
    <property type="entry name" value="ZPR1, A/B domain"/>
    <property type="match status" value="1"/>
</dbReference>
<organism evidence="1 2">
    <name type="scientific">Bathycoccus prasinos</name>
    <dbReference type="NCBI Taxonomy" id="41875"/>
    <lineage>
        <taxon>Eukaryota</taxon>
        <taxon>Viridiplantae</taxon>
        <taxon>Chlorophyta</taxon>
        <taxon>Mamiellophyceae</taxon>
        <taxon>Mamiellales</taxon>
        <taxon>Bathycoccaceae</taxon>
        <taxon>Bathycoccus</taxon>
    </lineage>
</organism>
<gene>
    <name evidence="1" type="ordered locus">Bathy15g00410</name>
</gene>
<keyword evidence="2" id="KW-1185">Reference proteome</keyword>
<dbReference type="eggNOG" id="ENOG502S2ZA">
    <property type="taxonomic scope" value="Eukaryota"/>
</dbReference>
<dbReference type="OrthoDB" id="308464at2759"/>
<accession>K8ENV5</accession>
<dbReference type="EMBL" id="FO082264">
    <property type="protein sequence ID" value="CCO19892.1"/>
    <property type="molecule type" value="Genomic_DNA"/>
</dbReference>
<evidence type="ECO:0000313" key="2">
    <source>
        <dbReference type="Proteomes" id="UP000198341"/>
    </source>
</evidence>
<dbReference type="GeneID" id="19011445"/>
<proteinExistence type="predicted"/>
<name>K8ENV5_9CHLO</name>
<sequence length="287" mass="32889">MSRVLVKFVLTTKKVFRRHTETTTHMDKILANAMTSSVIPGQIQSDMKRKLDDIRDLPMNSTITLTEDESQGAKMLEAFSVDISHQEVERILIELEEIYKTQPGEWLPIHGIGSMLATDLGYEDEDEFEDALKMTFEEFVNKLPMIECKDVESELQPGLVRKCWRLIPELKAENRKPRCLKLELKAKSDLWRILMRAPGSSIEIPEIEFYAGGDLKRQIDSVYNHLSQACFNLESHVQHMASCAANLEEQRGILETIERLRRMLDLEEPCTIVIRCPTGETAHGVDD</sequence>
<dbReference type="Proteomes" id="UP000198341">
    <property type="component" value="Chromosome 15"/>
</dbReference>
<dbReference type="KEGG" id="bpg:Bathy15g00410"/>
<reference evidence="1 2" key="1">
    <citation type="submission" date="2011-10" db="EMBL/GenBank/DDBJ databases">
        <authorList>
            <person name="Genoscope - CEA"/>
        </authorList>
    </citation>
    <scope>NUCLEOTIDE SEQUENCE [LARGE SCALE GENOMIC DNA]</scope>
    <source>
        <strain evidence="1 2">RCC 1105</strain>
    </source>
</reference>
<dbReference type="InterPro" id="IPR042451">
    <property type="entry name" value="ZPR1_A/B_dom"/>
</dbReference>
<dbReference type="RefSeq" id="XP_007508806.1">
    <property type="nucleotide sequence ID" value="XM_007508744.1"/>
</dbReference>